<keyword evidence="6" id="KW-1185">Reference proteome</keyword>
<dbReference type="InterPro" id="IPR012656">
    <property type="entry name" value="CHP02421_QEGLA"/>
</dbReference>
<proteinExistence type="predicted"/>
<comment type="cofactor">
    <cofactor evidence="1">
        <name>Zn(2+)</name>
        <dbReference type="ChEBI" id="CHEBI:29105"/>
    </cofactor>
</comment>
<dbReference type="PANTHER" id="PTHR31817">
    <property type="match status" value="1"/>
</dbReference>
<dbReference type="Pfam" id="PF08014">
    <property type="entry name" value="MATCAP"/>
    <property type="match status" value="1"/>
</dbReference>
<organism evidence="5 6">
    <name type="scientific">Marinobacterium alkalitolerans</name>
    <dbReference type="NCBI Taxonomy" id="1542925"/>
    <lineage>
        <taxon>Bacteria</taxon>
        <taxon>Pseudomonadati</taxon>
        <taxon>Pseudomonadota</taxon>
        <taxon>Gammaproteobacteria</taxon>
        <taxon>Oceanospirillales</taxon>
        <taxon>Oceanospirillaceae</taxon>
        <taxon>Marinobacterium</taxon>
    </lineage>
</organism>
<evidence type="ECO:0000313" key="6">
    <source>
        <dbReference type="Proteomes" id="UP000810171"/>
    </source>
</evidence>
<sequence>MRKLSEARLLSLIADRQPIHCQVRGSDLEVRISEYTPLVCTSLRAGTHLPDEQVDRLAIDEPTRLELEHRQVDRLADLLPITLVARESRLGCSLHSQPANCLRQRLEGVALWRLPPTKAMRSRALRLHRQFYTVLDALLSVLEEGFGHCLLVDLNRFQAKPPPVFQLLSHTPDQGDIIDRTRETLEGVELPHLESQCETGKAPDSGNQLHRHIKQHHRATRMLTLNVAPVFTDPNQALYPIMTDALCHGLHDSLYEGAAALATDAGPRPVSGLDLMPRQLPQEVLKVDHALKKLARGLETLLYINPTNLAREERRFMRKPGQYQPQFHYRQLKIDPYLHRERLYRLSVDEIRDPSLRQLYRDVIDTLAERIDLLVSIGTDRFLYNSLRYYGEPTAEDLANARFLLHAAERSSEQGVEMFNAQEMKPFFEKLAQDWGLDCKVELSDRILAQAMVSSGRKTLMVKRDTRATQSEMHALAHHELGVHMVTSLNAAAQPLKVFSLGMPGNTHAQEGLAILSEYLCGHLTLKRLKTLALRVVAVDQMLRHGDFCRTWRLLVEDHGCSHTEAFKITARVHRGGGFTKDHLYLSGFRQALRLWREGDISALYIGKTGFNYLSLLQDLLARGLIEPPRFLPESFKKPITSHPEMAYLVECIR</sequence>
<dbReference type="PANTHER" id="PTHR31817:SF0">
    <property type="entry name" value="CHROMOSOME UNDETERMINED SCAFFOLD_67, WHOLE GENOME SHOTGUN SEQUENCE"/>
    <property type="match status" value="1"/>
</dbReference>
<dbReference type="EMBL" id="JACVEW010000019">
    <property type="protein sequence ID" value="MBP0049500.1"/>
    <property type="molecule type" value="Genomic_DNA"/>
</dbReference>
<dbReference type="Proteomes" id="UP000810171">
    <property type="component" value="Unassembled WGS sequence"/>
</dbReference>
<dbReference type="NCBIfam" id="TIGR02421">
    <property type="entry name" value="QEGLA"/>
    <property type="match status" value="1"/>
</dbReference>
<keyword evidence="4" id="KW-0482">Metalloprotease</keyword>
<reference evidence="5 6" key="1">
    <citation type="submission" date="2020-09" db="EMBL/GenBank/DDBJ databases">
        <authorList>
            <person name="Tanuku N.R.S."/>
        </authorList>
    </citation>
    <scope>NUCLEOTIDE SEQUENCE [LARGE SCALE GENOMIC DNA]</scope>
    <source>
        <strain evidence="5 6">AK62</strain>
    </source>
</reference>
<gene>
    <name evidence="5" type="ORF">H9C73_12205</name>
</gene>
<evidence type="ECO:0000256" key="1">
    <source>
        <dbReference type="ARBA" id="ARBA00001947"/>
    </source>
</evidence>
<evidence type="ECO:0000256" key="4">
    <source>
        <dbReference type="ARBA" id="ARBA00023049"/>
    </source>
</evidence>
<dbReference type="SMART" id="SM01154">
    <property type="entry name" value="DUF1704"/>
    <property type="match status" value="1"/>
</dbReference>
<protein>
    <submittedName>
        <fullName evidence="5">Flavohemoglobin expression-modulating QEGLA motif protein</fullName>
    </submittedName>
</protein>
<comment type="caution">
    <text evidence="5">The sequence shown here is derived from an EMBL/GenBank/DDBJ whole genome shotgun (WGS) entry which is preliminary data.</text>
</comment>
<evidence type="ECO:0000313" key="5">
    <source>
        <dbReference type="EMBL" id="MBP0049500.1"/>
    </source>
</evidence>
<keyword evidence="3" id="KW-0378">Hydrolase</keyword>
<accession>A0ABS3ZDV0</accession>
<dbReference type="InterPro" id="IPR012548">
    <property type="entry name" value="MATCAP"/>
</dbReference>
<dbReference type="Gene3D" id="3.40.630.40">
    <property type="entry name" value="Zn-dependent exopeptidases"/>
    <property type="match status" value="1"/>
</dbReference>
<name>A0ABS3ZDV0_9GAMM</name>
<keyword evidence="2" id="KW-0645">Protease</keyword>
<evidence type="ECO:0000256" key="2">
    <source>
        <dbReference type="ARBA" id="ARBA00022670"/>
    </source>
</evidence>
<evidence type="ECO:0000256" key="3">
    <source>
        <dbReference type="ARBA" id="ARBA00022801"/>
    </source>
</evidence>
<dbReference type="RefSeq" id="WP_209288109.1">
    <property type="nucleotide sequence ID" value="NZ_JACVEW010000019.1"/>
</dbReference>